<proteinExistence type="predicted"/>
<name>A0AAV7KZS2_PLEWA</name>
<feature type="non-terminal residue" evidence="1">
    <location>
        <position position="1"/>
    </location>
</feature>
<comment type="caution">
    <text evidence="1">The sequence shown here is derived from an EMBL/GenBank/DDBJ whole genome shotgun (WGS) entry which is preliminary data.</text>
</comment>
<evidence type="ECO:0000313" key="1">
    <source>
        <dbReference type="EMBL" id="KAJ1084232.1"/>
    </source>
</evidence>
<keyword evidence="2" id="KW-1185">Reference proteome</keyword>
<reference evidence="1" key="1">
    <citation type="journal article" date="2022" name="bioRxiv">
        <title>Sequencing and chromosome-scale assembly of the giantPleurodeles waltlgenome.</title>
        <authorList>
            <person name="Brown T."/>
            <person name="Elewa A."/>
            <person name="Iarovenko S."/>
            <person name="Subramanian E."/>
            <person name="Araus A.J."/>
            <person name="Petzold A."/>
            <person name="Susuki M."/>
            <person name="Suzuki K.-i.T."/>
            <person name="Hayashi T."/>
            <person name="Toyoda A."/>
            <person name="Oliveira C."/>
            <person name="Osipova E."/>
            <person name="Leigh N.D."/>
            <person name="Simon A."/>
            <person name="Yun M.H."/>
        </authorList>
    </citation>
    <scope>NUCLEOTIDE SEQUENCE</scope>
    <source>
        <strain evidence="1">20211129_DDA</strain>
        <tissue evidence="1">Liver</tissue>
    </source>
</reference>
<evidence type="ECO:0000313" key="2">
    <source>
        <dbReference type="Proteomes" id="UP001066276"/>
    </source>
</evidence>
<dbReference type="Proteomes" id="UP001066276">
    <property type="component" value="Chromosome 12"/>
</dbReference>
<feature type="non-terminal residue" evidence="1">
    <location>
        <position position="60"/>
    </location>
</feature>
<accession>A0AAV7KZS2</accession>
<protein>
    <submittedName>
        <fullName evidence="1">Uncharacterized protein</fullName>
    </submittedName>
</protein>
<sequence length="60" mass="6566">VPEGTAGRAFTDHRYQRALQGLLSLVAGTRGHCRACFHWPQAPEGTAGPAFTGRRYQRAL</sequence>
<dbReference type="AlphaFoldDB" id="A0AAV7KZS2"/>
<dbReference type="EMBL" id="JANPWB010000016">
    <property type="protein sequence ID" value="KAJ1084232.1"/>
    <property type="molecule type" value="Genomic_DNA"/>
</dbReference>
<gene>
    <name evidence="1" type="ORF">NDU88_004384</name>
</gene>
<organism evidence="1 2">
    <name type="scientific">Pleurodeles waltl</name>
    <name type="common">Iberian ribbed newt</name>
    <dbReference type="NCBI Taxonomy" id="8319"/>
    <lineage>
        <taxon>Eukaryota</taxon>
        <taxon>Metazoa</taxon>
        <taxon>Chordata</taxon>
        <taxon>Craniata</taxon>
        <taxon>Vertebrata</taxon>
        <taxon>Euteleostomi</taxon>
        <taxon>Amphibia</taxon>
        <taxon>Batrachia</taxon>
        <taxon>Caudata</taxon>
        <taxon>Salamandroidea</taxon>
        <taxon>Salamandridae</taxon>
        <taxon>Pleurodelinae</taxon>
        <taxon>Pleurodeles</taxon>
    </lineage>
</organism>